<evidence type="ECO:0000256" key="1">
    <source>
        <dbReference type="SAM" id="Phobius"/>
    </source>
</evidence>
<evidence type="ECO:0000313" key="3">
    <source>
        <dbReference type="Proteomes" id="UP000572212"/>
    </source>
</evidence>
<evidence type="ECO:0000313" key="2">
    <source>
        <dbReference type="EMBL" id="MBB6513559.1"/>
    </source>
</evidence>
<keyword evidence="1" id="KW-0812">Transmembrane</keyword>
<dbReference type="Proteomes" id="UP000572212">
    <property type="component" value="Unassembled WGS sequence"/>
</dbReference>
<dbReference type="EMBL" id="JACHON010000013">
    <property type="protein sequence ID" value="MBB6513559.1"/>
    <property type="molecule type" value="Genomic_DNA"/>
</dbReference>
<keyword evidence="1" id="KW-0472">Membrane</keyword>
<dbReference type="AlphaFoldDB" id="A0A841RM34"/>
<organism evidence="2 3">
    <name type="scientific">Gracilibacillus halotolerans</name>
    <dbReference type="NCBI Taxonomy" id="74386"/>
    <lineage>
        <taxon>Bacteria</taxon>
        <taxon>Bacillati</taxon>
        <taxon>Bacillota</taxon>
        <taxon>Bacilli</taxon>
        <taxon>Bacillales</taxon>
        <taxon>Bacillaceae</taxon>
        <taxon>Gracilibacillus</taxon>
    </lineage>
</organism>
<dbReference type="RefSeq" id="WP_184248958.1">
    <property type="nucleotide sequence ID" value="NZ_BAAACU010000005.1"/>
</dbReference>
<sequence>MSRRLRSVVILTLSVVLLALLILYFYQRVTYSNEKEYLNEKLERTNLYFYQVQLESSLRTLLNYVTTQSAEEVDWDDHLIQETTSVFLELDRGITNMSTPSKIGIPDDNRTELENLQGIIGTILSSLQDEQPLNMATKERMMNFTQSIEECVHFAEQES</sequence>
<protein>
    <submittedName>
        <fullName evidence="2">Uncharacterized protein</fullName>
    </submittedName>
</protein>
<proteinExistence type="predicted"/>
<name>A0A841RM34_9BACI</name>
<accession>A0A841RM34</accession>
<keyword evidence="3" id="KW-1185">Reference proteome</keyword>
<reference evidence="2 3" key="1">
    <citation type="submission" date="2020-08" db="EMBL/GenBank/DDBJ databases">
        <title>Genomic Encyclopedia of Type Strains, Phase IV (KMG-IV): sequencing the most valuable type-strain genomes for metagenomic binning, comparative biology and taxonomic classification.</title>
        <authorList>
            <person name="Goeker M."/>
        </authorList>
    </citation>
    <scope>NUCLEOTIDE SEQUENCE [LARGE SCALE GENOMIC DNA]</scope>
    <source>
        <strain evidence="2 3">DSM 11805</strain>
    </source>
</reference>
<gene>
    <name evidence="2" type="ORF">GGQ92_002371</name>
</gene>
<feature type="transmembrane region" description="Helical" evidence="1">
    <location>
        <begin position="7"/>
        <end position="26"/>
    </location>
</feature>
<keyword evidence="1" id="KW-1133">Transmembrane helix</keyword>
<comment type="caution">
    <text evidence="2">The sequence shown here is derived from an EMBL/GenBank/DDBJ whole genome shotgun (WGS) entry which is preliminary data.</text>
</comment>